<evidence type="ECO:0000313" key="1">
    <source>
        <dbReference type="EMBL" id="QJB00153.1"/>
    </source>
</evidence>
<organism evidence="2">
    <name type="scientific">viral metagenome</name>
    <dbReference type="NCBI Taxonomy" id="1070528"/>
    <lineage>
        <taxon>unclassified sequences</taxon>
        <taxon>metagenomes</taxon>
        <taxon>organismal metagenomes</taxon>
    </lineage>
</organism>
<dbReference type="EMBL" id="MT143683">
    <property type="protein sequence ID" value="QJB00153.1"/>
    <property type="molecule type" value="Genomic_DNA"/>
</dbReference>
<accession>A0A6M3MBZ6</accession>
<protein>
    <recommendedName>
        <fullName evidence="3">Terminase</fullName>
    </recommendedName>
</protein>
<sequence length="125" mass="14310">MSEIKRPRVWPAGSGAKTPYYEQPAMDAYLEIIEKRAEVLSLLFGDEGVRTENLMKIQLWRDAKEKLEAIKILAPGLIDWVERGASWSINESTSSNESEIERETSELVEQFRDLLGLKEEAEEKP</sequence>
<reference evidence="2" key="1">
    <citation type="submission" date="2020-03" db="EMBL/GenBank/DDBJ databases">
        <title>The deep terrestrial virosphere.</title>
        <authorList>
            <person name="Holmfeldt K."/>
            <person name="Nilsson E."/>
            <person name="Simone D."/>
            <person name="Lopez-Fernandez M."/>
            <person name="Wu X."/>
            <person name="de Brujin I."/>
            <person name="Lundin D."/>
            <person name="Andersson A."/>
            <person name="Bertilsson S."/>
            <person name="Dopson M."/>
        </authorList>
    </citation>
    <scope>NUCLEOTIDE SEQUENCE</scope>
    <source>
        <strain evidence="1">MM171A00678</strain>
        <strain evidence="2">MM171B01174</strain>
    </source>
</reference>
<dbReference type="EMBL" id="MT143793">
    <property type="protein sequence ID" value="QJB02569.1"/>
    <property type="molecule type" value="Genomic_DNA"/>
</dbReference>
<proteinExistence type="predicted"/>
<evidence type="ECO:0000313" key="2">
    <source>
        <dbReference type="EMBL" id="QJB02569.1"/>
    </source>
</evidence>
<dbReference type="AlphaFoldDB" id="A0A6M3MBZ6"/>
<gene>
    <name evidence="1" type="ORF">MM171A00678_0012</name>
    <name evidence="2" type="ORF">MM171B01174_0007</name>
</gene>
<name>A0A6M3MBZ6_9ZZZZ</name>
<evidence type="ECO:0008006" key="3">
    <source>
        <dbReference type="Google" id="ProtNLM"/>
    </source>
</evidence>